<evidence type="ECO:0000256" key="9">
    <source>
        <dbReference type="ARBA" id="ARBA00022989"/>
    </source>
</evidence>
<feature type="transmembrane region" description="Helical" evidence="12">
    <location>
        <begin position="127"/>
        <end position="148"/>
    </location>
</feature>
<reference evidence="14 15" key="1">
    <citation type="journal article" date="2016" name="Environ. Microbiol.">
        <title>New Methyloceanibacter diversity from North Sea sediments includes methanotroph containing solely the soluble methane monooxygenase.</title>
        <authorList>
            <person name="Vekeman B."/>
            <person name="Kerckhof F.M."/>
            <person name="Cremers G."/>
            <person name="de Vos P."/>
            <person name="Vandamme P."/>
            <person name="Boon N."/>
            <person name="Op den Camp H.J."/>
            <person name="Heylen K."/>
        </authorList>
    </citation>
    <scope>NUCLEOTIDE SEQUENCE [LARGE SCALE GENOMIC DNA]</scope>
    <source>
        <strain evidence="14 15">R-67177</strain>
    </source>
</reference>
<dbReference type="GO" id="GO:0020037">
    <property type="term" value="F:heme binding"/>
    <property type="evidence" value="ECO:0007669"/>
    <property type="project" value="TreeGrafter"/>
</dbReference>
<dbReference type="OrthoDB" id="9807042at2"/>
<keyword evidence="3 12" id="KW-0813">Transport</keyword>
<dbReference type="GO" id="GO:0019646">
    <property type="term" value="P:aerobic electron transport chain"/>
    <property type="evidence" value="ECO:0007669"/>
    <property type="project" value="InterPro"/>
</dbReference>
<dbReference type="GO" id="GO:0046872">
    <property type="term" value="F:metal ion binding"/>
    <property type="evidence" value="ECO:0007669"/>
    <property type="project" value="UniProtKB-UniRule"/>
</dbReference>
<evidence type="ECO:0000313" key="15">
    <source>
        <dbReference type="Proteomes" id="UP000095042"/>
    </source>
</evidence>
<feature type="transmembrane region" description="Helical" evidence="12">
    <location>
        <begin position="189"/>
        <end position="210"/>
    </location>
</feature>
<gene>
    <name evidence="14" type="ORF">AUC71_03445</name>
</gene>
<dbReference type="EMBL" id="LPWD01000434">
    <property type="protein sequence ID" value="ODS00398.1"/>
    <property type="molecule type" value="Genomic_DNA"/>
</dbReference>
<dbReference type="PIRSF" id="PIRSF006446">
    <property type="entry name" value="Cyt_quinol_oxidase_1"/>
    <property type="match status" value="1"/>
</dbReference>
<keyword evidence="6 12" id="KW-0812">Transmembrane</keyword>
<evidence type="ECO:0000313" key="14">
    <source>
        <dbReference type="EMBL" id="ODS00398.1"/>
    </source>
</evidence>
<dbReference type="GO" id="GO:0005886">
    <property type="term" value="C:plasma membrane"/>
    <property type="evidence" value="ECO:0007669"/>
    <property type="project" value="UniProtKB-SubCell"/>
</dbReference>
<keyword evidence="4 12" id="KW-1003">Cell membrane</keyword>
<dbReference type="GO" id="GO:0009055">
    <property type="term" value="F:electron transfer activity"/>
    <property type="evidence" value="ECO:0007669"/>
    <property type="project" value="UniProtKB-UniRule"/>
</dbReference>
<feature type="transmembrane region" description="Helical" evidence="12">
    <location>
        <begin position="15"/>
        <end position="38"/>
    </location>
</feature>
<feature type="transmembrane region" description="Helical" evidence="12">
    <location>
        <begin position="324"/>
        <end position="349"/>
    </location>
</feature>
<comment type="caution">
    <text evidence="14">The sequence shown here is derived from an EMBL/GenBank/DDBJ whole genome shotgun (WGS) entry which is preliminary data.</text>
</comment>
<evidence type="ECO:0000256" key="3">
    <source>
        <dbReference type="ARBA" id="ARBA00022448"/>
    </source>
</evidence>
<comment type="subcellular location">
    <subcellularLocation>
        <location evidence="12">Cell inner membrane</location>
    </subcellularLocation>
    <subcellularLocation>
        <location evidence="1">Cell membrane</location>
        <topology evidence="1">Multi-pass membrane protein</topology>
    </subcellularLocation>
</comment>
<evidence type="ECO:0000256" key="2">
    <source>
        <dbReference type="ARBA" id="ARBA00009819"/>
    </source>
</evidence>
<sequence length="462" mass="50924">MFSELDPLLLSRIQFAFTISFHIIFPSFTIGLAAWLVVLEALWLKTGKQIYADISRHWIKIFAISFGMGVVSGVVMSYEFGTNWSELSRRGGNVIGPLLSYEVLTAFFLEAGFLGIMLFGRERVPKAVHFFATCMVALGTAISAFWILSANSWMQTPQGFTVDSEGVLHVADWWQVIFNPSFPYRFTHMVIAAYLTTAFVVGGVGAWYILRDRCVPHGRVMLGMALSLIVWLAPLQLVIGDMHGLNTLEHQPAKIAALEAHWETGSSVPLILFAWPDPEAETNHYEVAIPHLGSLILTHSWDGEIKGLKSFAPEDRPNPIIPFFAFRIMVGIGFLMIALGITGAVLWLMGRLYTTRWYLHAMAWSFPIGFIAVLAGWFVAEVGRQPWVVYNVLRTADAVSPVPGGSVLTTLLLFFVVYGIIFGAGIYYIAQLVRRGPGETPPVPGAGEGDPSRRPMAAGGAP</sequence>
<keyword evidence="8 12" id="KW-0249">Electron transport</keyword>
<name>A0A1E3W3J7_9HYPH</name>
<evidence type="ECO:0000256" key="12">
    <source>
        <dbReference type="PIRNR" id="PIRNR006446"/>
    </source>
</evidence>
<evidence type="ECO:0000256" key="8">
    <source>
        <dbReference type="ARBA" id="ARBA00022982"/>
    </source>
</evidence>
<evidence type="ECO:0000256" key="5">
    <source>
        <dbReference type="ARBA" id="ARBA00022617"/>
    </source>
</evidence>
<dbReference type="PANTHER" id="PTHR30365">
    <property type="entry name" value="CYTOCHROME D UBIQUINOL OXIDASE"/>
    <property type="match status" value="1"/>
</dbReference>
<feature type="transmembrane region" description="Helical" evidence="12">
    <location>
        <begin position="58"/>
        <end position="78"/>
    </location>
</feature>
<accession>A0A1E3W3J7</accession>
<keyword evidence="15" id="KW-1185">Reference proteome</keyword>
<keyword evidence="5 12" id="KW-0349">Heme</keyword>
<feature type="transmembrane region" description="Helical" evidence="12">
    <location>
        <begin position="361"/>
        <end position="380"/>
    </location>
</feature>
<dbReference type="GO" id="GO:0070069">
    <property type="term" value="C:cytochrome complex"/>
    <property type="evidence" value="ECO:0007669"/>
    <property type="project" value="UniProtKB-UniRule"/>
</dbReference>
<feature type="transmembrane region" description="Helical" evidence="12">
    <location>
        <begin position="407"/>
        <end position="430"/>
    </location>
</feature>
<proteinExistence type="inferred from homology"/>
<protein>
    <submittedName>
        <fullName evidence="14">Cytochrome D ubiquinol oxidase subunit I</fullName>
    </submittedName>
</protein>
<feature type="transmembrane region" description="Helical" evidence="12">
    <location>
        <begin position="222"/>
        <end position="239"/>
    </location>
</feature>
<evidence type="ECO:0000256" key="6">
    <source>
        <dbReference type="ARBA" id="ARBA00022692"/>
    </source>
</evidence>
<dbReference type="Proteomes" id="UP000095042">
    <property type="component" value="Unassembled WGS sequence"/>
</dbReference>
<dbReference type="RefSeq" id="WP_069624911.1">
    <property type="nucleotide sequence ID" value="NZ_LPWD01000434.1"/>
</dbReference>
<keyword evidence="11 12" id="KW-0472">Membrane</keyword>
<evidence type="ECO:0000256" key="11">
    <source>
        <dbReference type="ARBA" id="ARBA00023136"/>
    </source>
</evidence>
<dbReference type="AlphaFoldDB" id="A0A1E3W3J7"/>
<evidence type="ECO:0000256" key="7">
    <source>
        <dbReference type="ARBA" id="ARBA00022723"/>
    </source>
</evidence>
<comment type="similarity">
    <text evidence="2 12">Belongs to the cytochrome ubiquinol oxidase subunit 1 family.</text>
</comment>
<evidence type="ECO:0000256" key="10">
    <source>
        <dbReference type="ARBA" id="ARBA00023004"/>
    </source>
</evidence>
<dbReference type="InterPro" id="IPR002585">
    <property type="entry name" value="Cyt-d_ubiquinol_oxidase_su_1"/>
</dbReference>
<feature type="region of interest" description="Disordered" evidence="13">
    <location>
        <begin position="440"/>
        <end position="462"/>
    </location>
</feature>
<evidence type="ECO:0000256" key="4">
    <source>
        <dbReference type="ARBA" id="ARBA00022475"/>
    </source>
</evidence>
<keyword evidence="7 12" id="KW-0479">Metal-binding</keyword>
<evidence type="ECO:0000256" key="1">
    <source>
        <dbReference type="ARBA" id="ARBA00004651"/>
    </source>
</evidence>
<feature type="transmembrane region" description="Helical" evidence="12">
    <location>
        <begin position="98"/>
        <end position="120"/>
    </location>
</feature>
<keyword evidence="9 12" id="KW-1133">Transmembrane helix</keyword>
<evidence type="ECO:0000256" key="13">
    <source>
        <dbReference type="SAM" id="MobiDB-lite"/>
    </source>
</evidence>
<keyword evidence="10 12" id="KW-0408">Iron</keyword>
<dbReference type="PANTHER" id="PTHR30365:SF14">
    <property type="entry name" value="CYTOCHROME BD MENAQUINOL OXIDASE SUBUNIT I-RELATED"/>
    <property type="match status" value="1"/>
</dbReference>
<organism evidence="14 15">
    <name type="scientific">Methyloceanibacter marginalis</name>
    <dbReference type="NCBI Taxonomy" id="1774971"/>
    <lineage>
        <taxon>Bacteria</taxon>
        <taxon>Pseudomonadati</taxon>
        <taxon>Pseudomonadota</taxon>
        <taxon>Alphaproteobacteria</taxon>
        <taxon>Hyphomicrobiales</taxon>
        <taxon>Hyphomicrobiaceae</taxon>
        <taxon>Methyloceanibacter</taxon>
    </lineage>
</organism>
<dbReference type="GO" id="GO:0016682">
    <property type="term" value="F:oxidoreductase activity, acting on diphenols and related substances as donors, oxygen as acceptor"/>
    <property type="evidence" value="ECO:0007669"/>
    <property type="project" value="TreeGrafter"/>
</dbReference>
<dbReference type="Pfam" id="PF01654">
    <property type="entry name" value="Cyt_bd_oxida_I"/>
    <property type="match status" value="1"/>
</dbReference>